<evidence type="ECO:0000256" key="1">
    <source>
        <dbReference type="SAM" id="Phobius"/>
    </source>
</evidence>
<keyword evidence="3" id="KW-1185">Reference proteome</keyword>
<evidence type="ECO:0000313" key="2">
    <source>
        <dbReference type="EMBL" id="RZU52291.1"/>
    </source>
</evidence>
<accession>A0A4Q7ZNL9</accession>
<dbReference type="EMBL" id="SHKY01000001">
    <property type="protein sequence ID" value="RZU52291.1"/>
    <property type="molecule type" value="Genomic_DNA"/>
</dbReference>
<keyword evidence="1" id="KW-0472">Membrane</keyword>
<dbReference type="OrthoDB" id="3389587at2"/>
<feature type="transmembrane region" description="Helical" evidence="1">
    <location>
        <begin position="66"/>
        <end position="89"/>
    </location>
</feature>
<keyword evidence="1" id="KW-0812">Transmembrane</keyword>
<proteinExistence type="predicted"/>
<feature type="transmembrane region" description="Helical" evidence="1">
    <location>
        <begin position="96"/>
        <end position="114"/>
    </location>
</feature>
<dbReference type="RefSeq" id="WP_130510924.1">
    <property type="nucleotide sequence ID" value="NZ_SHKY01000001.1"/>
</dbReference>
<keyword evidence="1" id="KW-1133">Transmembrane helix</keyword>
<feature type="transmembrane region" description="Helical" evidence="1">
    <location>
        <begin position="33"/>
        <end position="54"/>
    </location>
</feature>
<evidence type="ECO:0000313" key="3">
    <source>
        <dbReference type="Proteomes" id="UP000292564"/>
    </source>
</evidence>
<comment type="caution">
    <text evidence="2">The sequence shown here is derived from an EMBL/GenBank/DDBJ whole genome shotgun (WGS) entry which is preliminary data.</text>
</comment>
<dbReference type="AlphaFoldDB" id="A0A4Q7ZNL9"/>
<name>A0A4Q7ZNL9_9ACTN</name>
<dbReference type="Proteomes" id="UP000292564">
    <property type="component" value="Unassembled WGS sequence"/>
</dbReference>
<protein>
    <submittedName>
        <fullName evidence="2">Uncharacterized protein</fullName>
    </submittedName>
</protein>
<sequence length="116" mass="12226">MATDVNEPALAKPRRVMFRFPAENDPAPRTRRLLAMSGYASLLGLAGVGVGVRGLVSSVRGGVPDWYVPVLACCGLLSVALSVAGFLSIHRRRPPWLLLFGAAVPLVAAVGLAVNY</sequence>
<reference evidence="2 3" key="1">
    <citation type="submission" date="2019-02" db="EMBL/GenBank/DDBJ databases">
        <title>Sequencing the genomes of 1000 actinobacteria strains.</title>
        <authorList>
            <person name="Klenk H.-P."/>
        </authorList>
    </citation>
    <scope>NUCLEOTIDE SEQUENCE [LARGE SCALE GENOMIC DNA]</scope>
    <source>
        <strain evidence="2 3">DSM 45162</strain>
    </source>
</reference>
<gene>
    <name evidence="2" type="ORF">EV385_4140</name>
</gene>
<organism evidence="2 3">
    <name type="scientific">Krasilnikovia cinnamomea</name>
    <dbReference type="NCBI Taxonomy" id="349313"/>
    <lineage>
        <taxon>Bacteria</taxon>
        <taxon>Bacillati</taxon>
        <taxon>Actinomycetota</taxon>
        <taxon>Actinomycetes</taxon>
        <taxon>Micromonosporales</taxon>
        <taxon>Micromonosporaceae</taxon>
        <taxon>Krasilnikovia</taxon>
    </lineage>
</organism>